<evidence type="ECO:0000256" key="1">
    <source>
        <dbReference type="SAM" id="Phobius"/>
    </source>
</evidence>
<dbReference type="Proteomes" id="UP000199001">
    <property type="component" value="Unassembled WGS sequence"/>
</dbReference>
<protein>
    <recommendedName>
        <fullName evidence="4">DoxX protein</fullName>
    </recommendedName>
</protein>
<dbReference type="EMBL" id="FMHZ01000002">
    <property type="protein sequence ID" value="SCL72999.1"/>
    <property type="molecule type" value="Genomic_DNA"/>
</dbReference>
<evidence type="ECO:0000313" key="2">
    <source>
        <dbReference type="EMBL" id="SCL72999.1"/>
    </source>
</evidence>
<gene>
    <name evidence="2" type="ORF">GA0070606_6402</name>
</gene>
<keyword evidence="3" id="KW-1185">Reference proteome</keyword>
<dbReference type="STRING" id="47855.GA0070606_6402"/>
<keyword evidence="1" id="KW-1133">Transmembrane helix</keyword>
<keyword evidence="1" id="KW-0472">Membrane</keyword>
<feature type="transmembrane region" description="Helical" evidence="1">
    <location>
        <begin position="62"/>
        <end position="94"/>
    </location>
</feature>
<dbReference type="RefSeq" id="WP_091107009.1">
    <property type="nucleotide sequence ID" value="NZ_FMHZ01000002.1"/>
</dbReference>
<sequence>MKFSHLPLRVSVGAFILNSGLGKRSLEGEAAQGMHAMAVGAVPQLGQLEPDRFARLLSRAEIALGAALLAPFVPSALVGLGLSAFGAGLVQLYLRTPGMREPGSLKPTQQGTGLAKDVWLLGAGLTLVLDDLTHRRRWGC</sequence>
<organism evidence="2 3">
    <name type="scientific">Micromonospora citrea</name>
    <dbReference type="NCBI Taxonomy" id="47855"/>
    <lineage>
        <taxon>Bacteria</taxon>
        <taxon>Bacillati</taxon>
        <taxon>Actinomycetota</taxon>
        <taxon>Actinomycetes</taxon>
        <taxon>Micromonosporales</taxon>
        <taxon>Micromonosporaceae</taxon>
        <taxon>Micromonospora</taxon>
    </lineage>
</organism>
<dbReference type="AlphaFoldDB" id="A0A1C6W333"/>
<proteinExistence type="predicted"/>
<evidence type="ECO:0008006" key="4">
    <source>
        <dbReference type="Google" id="ProtNLM"/>
    </source>
</evidence>
<name>A0A1C6W333_9ACTN</name>
<accession>A0A1C6W333</accession>
<evidence type="ECO:0000313" key="3">
    <source>
        <dbReference type="Proteomes" id="UP000199001"/>
    </source>
</evidence>
<reference evidence="3" key="1">
    <citation type="submission" date="2016-06" db="EMBL/GenBank/DDBJ databases">
        <authorList>
            <person name="Varghese N."/>
            <person name="Submissions Spin"/>
        </authorList>
    </citation>
    <scope>NUCLEOTIDE SEQUENCE [LARGE SCALE GENOMIC DNA]</scope>
    <source>
        <strain evidence="3">DSM 43903</strain>
    </source>
</reference>
<dbReference type="OrthoDB" id="3267263at2"/>
<keyword evidence="1" id="KW-0812">Transmembrane</keyword>